<dbReference type="PROSITE" id="PS50294">
    <property type="entry name" value="WD_REPEATS_REGION"/>
    <property type="match status" value="1"/>
</dbReference>
<dbReference type="InterPro" id="IPR015943">
    <property type="entry name" value="WD40/YVTN_repeat-like_dom_sf"/>
</dbReference>
<dbReference type="InterPro" id="IPR044536">
    <property type="entry name" value="PEX7"/>
</dbReference>
<dbReference type="InterPro" id="IPR020472">
    <property type="entry name" value="WD40_PAC1"/>
</dbReference>
<dbReference type="PROSITE" id="PS50082">
    <property type="entry name" value="WD_REPEATS_2"/>
    <property type="match status" value="2"/>
</dbReference>
<dbReference type="SUPFAM" id="SSF50978">
    <property type="entry name" value="WD40 repeat-like"/>
    <property type="match status" value="1"/>
</dbReference>
<feature type="repeat" description="WD" evidence="11">
    <location>
        <begin position="54"/>
        <end position="96"/>
    </location>
</feature>
<name>A0AAF0F234_9BASI</name>
<dbReference type="RefSeq" id="XP_060121541.1">
    <property type="nucleotide sequence ID" value="XM_060265558.1"/>
</dbReference>
<gene>
    <name evidence="12" type="primary">PEX7</name>
    <name evidence="12" type="ORF">MJAP1_001605</name>
</gene>
<dbReference type="EMBL" id="CP119959">
    <property type="protein sequence ID" value="WFD38644.1"/>
    <property type="molecule type" value="Genomic_DNA"/>
</dbReference>
<evidence type="ECO:0000256" key="9">
    <source>
        <dbReference type="ARBA" id="ARBA00024017"/>
    </source>
</evidence>
<evidence type="ECO:0000313" key="13">
    <source>
        <dbReference type="Proteomes" id="UP001217754"/>
    </source>
</evidence>
<evidence type="ECO:0000256" key="3">
    <source>
        <dbReference type="ARBA" id="ARBA00022448"/>
    </source>
</evidence>
<dbReference type="Proteomes" id="UP001217754">
    <property type="component" value="Chromosome 2"/>
</dbReference>
<dbReference type="GO" id="GO:0005053">
    <property type="term" value="F:peroxisome matrix targeting signal-2 binding"/>
    <property type="evidence" value="ECO:0007669"/>
    <property type="project" value="InterPro"/>
</dbReference>
<dbReference type="SMART" id="SM00320">
    <property type="entry name" value="WD40"/>
    <property type="match status" value="3"/>
</dbReference>
<evidence type="ECO:0000256" key="11">
    <source>
        <dbReference type="PROSITE-ProRule" id="PRU00221"/>
    </source>
</evidence>
<keyword evidence="7" id="KW-0653">Protein transport</keyword>
<dbReference type="PANTHER" id="PTHR46027:SF1">
    <property type="entry name" value="PEROXISOMAL TARGETING SIGNAL 2 RECEPTOR"/>
    <property type="match status" value="1"/>
</dbReference>
<dbReference type="GO" id="GO:0016558">
    <property type="term" value="P:protein import into peroxisome matrix"/>
    <property type="evidence" value="ECO:0007669"/>
    <property type="project" value="InterPro"/>
</dbReference>
<dbReference type="PANTHER" id="PTHR46027">
    <property type="entry name" value="PEROXISOMAL TARGETING SIGNAL 2 RECEPTOR"/>
    <property type="match status" value="1"/>
</dbReference>
<dbReference type="PRINTS" id="PR00320">
    <property type="entry name" value="GPROTEINBRPT"/>
</dbReference>
<proteinExistence type="inferred from homology"/>
<evidence type="ECO:0000256" key="5">
    <source>
        <dbReference type="ARBA" id="ARBA00022574"/>
    </source>
</evidence>
<evidence type="ECO:0000256" key="7">
    <source>
        <dbReference type="ARBA" id="ARBA00022927"/>
    </source>
</evidence>
<dbReference type="InterPro" id="IPR019775">
    <property type="entry name" value="WD40_repeat_CS"/>
</dbReference>
<reference evidence="12" key="1">
    <citation type="submission" date="2023-03" db="EMBL/GenBank/DDBJ databases">
        <title>Mating type loci evolution in Malassezia.</title>
        <authorList>
            <person name="Coelho M.A."/>
        </authorList>
    </citation>
    <scope>NUCLEOTIDE SEQUENCE</scope>
    <source>
        <strain evidence="12">CBS 9431</strain>
    </source>
</reference>
<keyword evidence="4" id="KW-0963">Cytoplasm</keyword>
<dbReference type="Gene3D" id="2.130.10.10">
    <property type="entry name" value="YVTN repeat-like/Quinoprotein amine dehydrogenase"/>
    <property type="match status" value="1"/>
</dbReference>
<comment type="subcellular location">
    <subcellularLocation>
        <location evidence="2">Cytoplasm</location>
        <location evidence="2">Cytosol</location>
    </subcellularLocation>
    <subcellularLocation>
        <location evidence="1">Peroxisome matrix</location>
    </subcellularLocation>
</comment>
<organism evidence="12 13">
    <name type="scientific">Malassezia japonica</name>
    <dbReference type="NCBI Taxonomy" id="223818"/>
    <lineage>
        <taxon>Eukaryota</taxon>
        <taxon>Fungi</taxon>
        <taxon>Dikarya</taxon>
        <taxon>Basidiomycota</taxon>
        <taxon>Ustilaginomycotina</taxon>
        <taxon>Malasseziomycetes</taxon>
        <taxon>Malasseziales</taxon>
        <taxon>Malasseziaceae</taxon>
        <taxon>Malassezia</taxon>
    </lineage>
</organism>
<feature type="repeat" description="WD" evidence="11">
    <location>
        <begin position="1"/>
        <end position="36"/>
    </location>
</feature>
<evidence type="ECO:0000256" key="6">
    <source>
        <dbReference type="ARBA" id="ARBA00022737"/>
    </source>
</evidence>
<accession>A0AAF0F234</accession>
<keyword evidence="3" id="KW-0813">Transport</keyword>
<comment type="similarity">
    <text evidence="9">Belongs to the WD repeat peroxin-7 family.</text>
</comment>
<dbReference type="Pfam" id="PF00400">
    <property type="entry name" value="WD40"/>
    <property type="match status" value="2"/>
</dbReference>
<dbReference type="InterPro" id="IPR036322">
    <property type="entry name" value="WD40_repeat_dom_sf"/>
</dbReference>
<dbReference type="GeneID" id="85225254"/>
<evidence type="ECO:0000256" key="4">
    <source>
        <dbReference type="ARBA" id="ARBA00022490"/>
    </source>
</evidence>
<protein>
    <recommendedName>
        <fullName evidence="10">Peroxin-7</fullName>
    </recommendedName>
</protein>
<dbReference type="AlphaFoldDB" id="A0AAF0F234"/>
<sequence length="143" mass="15588">MMSVGGEVLSLDWNKYRPMTLATGSTDRAVKVWDMRKSAGGMAAAAPVTESTVLVGHQYAVRGLAWSTHQPSILASASYDMSVRIWNVDDAPPSHQVSVLNTPRMVYPMHKEFVVGVAWSLFEPGLLASTSWDTETHVWPAAA</sequence>
<evidence type="ECO:0000256" key="8">
    <source>
        <dbReference type="ARBA" id="ARBA00023140"/>
    </source>
</evidence>
<dbReference type="InterPro" id="IPR001680">
    <property type="entry name" value="WD40_rpt"/>
</dbReference>
<keyword evidence="5 11" id="KW-0853">WD repeat</keyword>
<evidence type="ECO:0000256" key="10">
    <source>
        <dbReference type="ARBA" id="ARBA00032565"/>
    </source>
</evidence>
<keyword evidence="13" id="KW-1185">Reference proteome</keyword>
<evidence type="ECO:0000256" key="1">
    <source>
        <dbReference type="ARBA" id="ARBA00004253"/>
    </source>
</evidence>
<dbReference type="GO" id="GO:0005782">
    <property type="term" value="C:peroxisomal matrix"/>
    <property type="evidence" value="ECO:0007669"/>
    <property type="project" value="UniProtKB-SubCell"/>
</dbReference>
<dbReference type="GO" id="GO:0005829">
    <property type="term" value="C:cytosol"/>
    <property type="evidence" value="ECO:0007669"/>
    <property type="project" value="UniProtKB-SubCell"/>
</dbReference>
<dbReference type="PROSITE" id="PS00678">
    <property type="entry name" value="WD_REPEATS_1"/>
    <property type="match status" value="2"/>
</dbReference>
<evidence type="ECO:0000256" key="2">
    <source>
        <dbReference type="ARBA" id="ARBA00004514"/>
    </source>
</evidence>
<keyword evidence="8" id="KW-0576">Peroxisome</keyword>
<keyword evidence="6" id="KW-0677">Repeat</keyword>
<evidence type="ECO:0000313" key="12">
    <source>
        <dbReference type="EMBL" id="WFD38644.1"/>
    </source>
</evidence>
<keyword evidence="12" id="KW-0675">Receptor</keyword>